<dbReference type="AlphaFoldDB" id="A0A7L4ZIH6"/>
<organism evidence="1 2">
    <name type="scientific">Kordia antarctica</name>
    <dbReference type="NCBI Taxonomy" id="1218801"/>
    <lineage>
        <taxon>Bacteria</taxon>
        <taxon>Pseudomonadati</taxon>
        <taxon>Bacteroidota</taxon>
        <taxon>Flavobacteriia</taxon>
        <taxon>Flavobacteriales</taxon>
        <taxon>Flavobacteriaceae</taxon>
        <taxon>Kordia</taxon>
    </lineage>
</organism>
<gene>
    <name evidence="1" type="ORF">IMCC3317_17680</name>
</gene>
<dbReference type="Proteomes" id="UP000464657">
    <property type="component" value="Chromosome"/>
</dbReference>
<dbReference type="KEGG" id="kan:IMCC3317_17680"/>
<accession>A0A7L4ZIH6</accession>
<proteinExistence type="predicted"/>
<protein>
    <submittedName>
        <fullName evidence="1">Uncharacterized protein</fullName>
    </submittedName>
</protein>
<keyword evidence="2" id="KW-1185">Reference proteome</keyword>
<evidence type="ECO:0000313" key="2">
    <source>
        <dbReference type="Proteomes" id="UP000464657"/>
    </source>
</evidence>
<sequence>MQNKNISNSIKECTILLEQDSEVTITLQNSFLTITKNNFELSLKHKNLNLNILTHEK</sequence>
<evidence type="ECO:0000313" key="1">
    <source>
        <dbReference type="EMBL" id="QHI36405.1"/>
    </source>
</evidence>
<reference evidence="1 2" key="1">
    <citation type="journal article" date="2013" name="Int. J. Syst. Evol. Microbiol.">
        <title>Kordia antarctica sp. nov., isolated from Antarctic seawater.</title>
        <authorList>
            <person name="Baek K."/>
            <person name="Choi A."/>
            <person name="Kang I."/>
            <person name="Lee K."/>
            <person name="Cho J.C."/>
        </authorList>
    </citation>
    <scope>NUCLEOTIDE SEQUENCE [LARGE SCALE GENOMIC DNA]</scope>
    <source>
        <strain evidence="1 2">IMCC3317</strain>
    </source>
</reference>
<name>A0A7L4ZIH6_9FLAO</name>
<dbReference type="EMBL" id="CP019288">
    <property type="protein sequence ID" value="QHI36405.1"/>
    <property type="molecule type" value="Genomic_DNA"/>
</dbReference>